<evidence type="ECO:0000313" key="2">
    <source>
        <dbReference type="Proteomes" id="UP001732700"/>
    </source>
</evidence>
<dbReference type="Proteomes" id="UP001732700">
    <property type="component" value="Chromosome 5A"/>
</dbReference>
<organism evidence="1 2">
    <name type="scientific">Avena sativa</name>
    <name type="common">Oat</name>
    <dbReference type="NCBI Taxonomy" id="4498"/>
    <lineage>
        <taxon>Eukaryota</taxon>
        <taxon>Viridiplantae</taxon>
        <taxon>Streptophyta</taxon>
        <taxon>Embryophyta</taxon>
        <taxon>Tracheophyta</taxon>
        <taxon>Spermatophyta</taxon>
        <taxon>Magnoliopsida</taxon>
        <taxon>Liliopsida</taxon>
        <taxon>Poales</taxon>
        <taxon>Poaceae</taxon>
        <taxon>BOP clade</taxon>
        <taxon>Pooideae</taxon>
        <taxon>Poodae</taxon>
        <taxon>Poeae</taxon>
        <taxon>Poeae Chloroplast Group 1 (Aveneae type)</taxon>
        <taxon>Aveninae</taxon>
        <taxon>Avena</taxon>
    </lineage>
</organism>
<keyword evidence="2" id="KW-1185">Reference proteome</keyword>
<evidence type="ECO:0000313" key="1">
    <source>
        <dbReference type="EnsemblPlants" id="AVESA.00010b.r2.5AG0840290.1.CDS"/>
    </source>
</evidence>
<accession>A0ACD5XUX6</accession>
<protein>
    <submittedName>
        <fullName evidence="1">Uncharacterized protein</fullName>
    </submittedName>
</protein>
<reference evidence="1" key="2">
    <citation type="submission" date="2025-09" db="UniProtKB">
        <authorList>
            <consortium name="EnsemblPlants"/>
        </authorList>
    </citation>
    <scope>IDENTIFICATION</scope>
</reference>
<sequence>MEDQSLEASVPMREIKIVLYVLEDLLDELEYLGSIRNRPSRRTWKDTLFWLSSPLLLHTSLAPRLDKITRKLRNVTDRSVEICLHQRTIELPKQYMEQFGFDGSSAIIGRDHEKQDVEELLLQNKGDSLSILPIVGQPGLGKTSLARLVFEDEGEDMEFDFRVWISLDKNLSLTKIGTRIISEANNKSVKDRLPQVGKNYSLGAPFQLAHDVQEILRNSSCLIVLDNLISMNRNFLINLKELFGDKQKCAKVIVTTSSKLVAEVMRTSSSYNLGGLSEEHCWTIFSEKAFGDEDAIVDPQYTEIGKKIVRRCSGNPMLAQSLGSMVHNQGMNTWLAARDKELWELEERIFPKSTVFSSFMAIYYSMHHTLQLCFLYLSVFPRGSTIDKDELIRQWSALDLFRSERGLLSASLLGEIYTDDLLEASILEFVDASLVEMKCISSSVVLRVNNLAYDFLRHLTRDDVLHLDHGMGRNGSVGKPPFRYATLTSYSEESATDKYLVSNAKAVVFKNCEATKPIADIFPVLRNTHLLDLSGCPFEELPASIDQLKQLRYLNISGFRIRALPYEMGCLQNLEFLDLSKTCIETLPAFIGTFLKLKYLNVHGCDRLQNLPLALGDLKGLEHLNLSCCPQICKLPASFCGLRKLKRLDLSNCANLDQLPHPFQLESLENLNLEGCLRLKRLPESFGKLSFLRNLNLAGCSSMKQLPDSIAELSMLEHLSISRIHRELPDSLVKLQKLHKVDLTYCDA</sequence>
<name>A0ACD5XUX6_AVESA</name>
<dbReference type="EnsemblPlants" id="AVESA.00010b.r2.5AG0840290.1">
    <property type="protein sequence ID" value="AVESA.00010b.r2.5AG0840290.1.CDS"/>
    <property type="gene ID" value="AVESA.00010b.r2.5AG0840290"/>
</dbReference>
<reference evidence="1" key="1">
    <citation type="submission" date="2021-05" db="EMBL/GenBank/DDBJ databases">
        <authorList>
            <person name="Scholz U."/>
            <person name="Mascher M."/>
            <person name="Fiebig A."/>
        </authorList>
    </citation>
    <scope>NUCLEOTIDE SEQUENCE [LARGE SCALE GENOMIC DNA]</scope>
</reference>
<proteinExistence type="predicted"/>